<dbReference type="AlphaFoldDB" id="A0A2P2QX27"/>
<reference evidence="1" key="1">
    <citation type="submission" date="2018-02" db="EMBL/GenBank/DDBJ databases">
        <title>Rhizophora mucronata_Transcriptome.</title>
        <authorList>
            <person name="Meera S.P."/>
            <person name="Sreeshan A."/>
            <person name="Augustine A."/>
        </authorList>
    </citation>
    <scope>NUCLEOTIDE SEQUENCE</scope>
    <source>
        <tissue evidence="1">Leaf</tissue>
    </source>
</reference>
<evidence type="ECO:0000313" key="1">
    <source>
        <dbReference type="EMBL" id="MBX71556.1"/>
    </source>
</evidence>
<name>A0A2P2QX27_RHIMU</name>
<organism evidence="1">
    <name type="scientific">Rhizophora mucronata</name>
    <name type="common">Asiatic mangrove</name>
    <dbReference type="NCBI Taxonomy" id="61149"/>
    <lineage>
        <taxon>Eukaryota</taxon>
        <taxon>Viridiplantae</taxon>
        <taxon>Streptophyta</taxon>
        <taxon>Embryophyta</taxon>
        <taxon>Tracheophyta</taxon>
        <taxon>Spermatophyta</taxon>
        <taxon>Magnoliopsida</taxon>
        <taxon>eudicotyledons</taxon>
        <taxon>Gunneridae</taxon>
        <taxon>Pentapetalae</taxon>
        <taxon>rosids</taxon>
        <taxon>fabids</taxon>
        <taxon>Malpighiales</taxon>
        <taxon>Rhizophoraceae</taxon>
        <taxon>Rhizophora</taxon>
    </lineage>
</organism>
<dbReference type="EMBL" id="GGEC01091072">
    <property type="protein sequence ID" value="MBX71556.1"/>
    <property type="molecule type" value="Transcribed_RNA"/>
</dbReference>
<accession>A0A2P2QX27</accession>
<protein>
    <submittedName>
        <fullName evidence="1">Uncharacterized protein</fullName>
    </submittedName>
</protein>
<proteinExistence type="predicted"/>
<sequence length="50" mass="5986">MEAFIKRGKKRFTGMNLFYLWYCAWILVWMVEALWGVCDECFIICSGLSR</sequence>